<evidence type="ECO:0000313" key="1">
    <source>
        <dbReference type="EMBL" id="KIJ28976.1"/>
    </source>
</evidence>
<dbReference type="OrthoDB" id="6613063at2759"/>
<proteinExistence type="predicted"/>
<accession>A0A0C9UUI3</accession>
<dbReference type="Proteomes" id="UP000054279">
    <property type="component" value="Unassembled WGS sequence"/>
</dbReference>
<organism evidence="1 2">
    <name type="scientific">Sphaerobolus stellatus (strain SS14)</name>
    <dbReference type="NCBI Taxonomy" id="990650"/>
    <lineage>
        <taxon>Eukaryota</taxon>
        <taxon>Fungi</taxon>
        <taxon>Dikarya</taxon>
        <taxon>Basidiomycota</taxon>
        <taxon>Agaricomycotina</taxon>
        <taxon>Agaricomycetes</taxon>
        <taxon>Phallomycetidae</taxon>
        <taxon>Geastrales</taxon>
        <taxon>Sphaerobolaceae</taxon>
        <taxon>Sphaerobolus</taxon>
    </lineage>
</organism>
<dbReference type="HOGENOM" id="CLU_197758_0_0_1"/>
<reference evidence="1 2" key="1">
    <citation type="submission" date="2014-06" db="EMBL/GenBank/DDBJ databases">
        <title>Evolutionary Origins and Diversification of the Mycorrhizal Mutualists.</title>
        <authorList>
            <consortium name="DOE Joint Genome Institute"/>
            <consortium name="Mycorrhizal Genomics Consortium"/>
            <person name="Kohler A."/>
            <person name="Kuo A."/>
            <person name="Nagy L.G."/>
            <person name="Floudas D."/>
            <person name="Copeland A."/>
            <person name="Barry K.W."/>
            <person name="Cichocki N."/>
            <person name="Veneault-Fourrey C."/>
            <person name="LaButti K."/>
            <person name="Lindquist E.A."/>
            <person name="Lipzen A."/>
            <person name="Lundell T."/>
            <person name="Morin E."/>
            <person name="Murat C."/>
            <person name="Riley R."/>
            <person name="Ohm R."/>
            <person name="Sun H."/>
            <person name="Tunlid A."/>
            <person name="Henrissat B."/>
            <person name="Grigoriev I.V."/>
            <person name="Hibbett D.S."/>
            <person name="Martin F."/>
        </authorList>
    </citation>
    <scope>NUCLEOTIDE SEQUENCE [LARGE SCALE GENOMIC DNA]</scope>
    <source>
        <strain evidence="1 2">SS14</strain>
    </source>
</reference>
<dbReference type="AlphaFoldDB" id="A0A0C9UUI3"/>
<feature type="non-terminal residue" evidence="1">
    <location>
        <position position="66"/>
    </location>
</feature>
<dbReference type="EMBL" id="KN837293">
    <property type="protein sequence ID" value="KIJ28976.1"/>
    <property type="molecule type" value="Genomic_DNA"/>
</dbReference>
<sequence>LLHIPHDIRMTGPVWIHWCYLMERFCGLIVAAVKSRSKPFVNISRRLLHLSQLSQIKHQYNLAEEL</sequence>
<feature type="non-terminal residue" evidence="1">
    <location>
        <position position="1"/>
    </location>
</feature>
<protein>
    <submittedName>
        <fullName evidence="1">Uncharacterized protein</fullName>
    </submittedName>
</protein>
<gene>
    <name evidence="1" type="ORF">M422DRAFT_100867</name>
</gene>
<keyword evidence="2" id="KW-1185">Reference proteome</keyword>
<evidence type="ECO:0000313" key="2">
    <source>
        <dbReference type="Proteomes" id="UP000054279"/>
    </source>
</evidence>
<name>A0A0C9UUI3_SPHS4</name>